<protein>
    <submittedName>
        <fullName evidence="1">Uncharacterized protein</fullName>
    </submittedName>
</protein>
<proteinExistence type="predicted"/>
<organism evidence="1 2">
    <name type="scientific">Rhodopseudomonas pseudopalustris</name>
    <dbReference type="NCBI Taxonomy" id="1513892"/>
    <lineage>
        <taxon>Bacteria</taxon>
        <taxon>Pseudomonadati</taxon>
        <taxon>Pseudomonadota</taxon>
        <taxon>Alphaproteobacteria</taxon>
        <taxon>Hyphomicrobiales</taxon>
        <taxon>Nitrobacteraceae</taxon>
        <taxon>Rhodopseudomonas</taxon>
    </lineage>
</organism>
<gene>
    <name evidence="1" type="ORF">SAMN05444123_101481</name>
</gene>
<evidence type="ECO:0000313" key="1">
    <source>
        <dbReference type="EMBL" id="SEO15475.1"/>
    </source>
</evidence>
<evidence type="ECO:0000313" key="2">
    <source>
        <dbReference type="Proteomes" id="UP000199615"/>
    </source>
</evidence>
<dbReference type="AlphaFoldDB" id="A0A1H8MDN1"/>
<accession>A0A1H8MDN1</accession>
<dbReference type="EMBL" id="FODT01000001">
    <property type="protein sequence ID" value="SEO15475.1"/>
    <property type="molecule type" value="Genomic_DNA"/>
</dbReference>
<sequence length="82" mass="9475">MRVTSGAPQRGESTMRTESNRYFTIEQLEELAVAKYIEAALMPEGGEREELLQEAKRFASRARMKSWLMGEIGITPPRREYH</sequence>
<reference evidence="2" key="1">
    <citation type="submission" date="2016-10" db="EMBL/GenBank/DDBJ databases">
        <authorList>
            <person name="Varghese N."/>
            <person name="Submissions S."/>
        </authorList>
    </citation>
    <scope>NUCLEOTIDE SEQUENCE [LARGE SCALE GENOMIC DNA]</scope>
    <source>
        <strain evidence="2">DSM 123</strain>
    </source>
</reference>
<keyword evidence="2" id="KW-1185">Reference proteome</keyword>
<dbReference type="Proteomes" id="UP000199615">
    <property type="component" value="Unassembled WGS sequence"/>
</dbReference>
<name>A0A1H8MDN1_9BRAD</name>